<reference evidence="1 2" key="1">
    <citation type="journal article" date="2012" name="J. Bacteriol.">
        <title>Complete genome sequence of strain 1860, a crenarchaeon of the genus pyrobaculum able to grow with various electron acceptors.</title>
        <authorList>
            <person name="Mardanov A.V."/>
            <person name="Gumerov V.M."/>
            <person name="Slobodkina G.B."/>
            <person name="Beletsky A.V."/>
            <person name="Bonch-Osmolovskaya E.A."/>
            <person name="Ravin N.V."/>
            <person name="Skryabin K.G."/>
        </authorList>
    </citation>
    <scope>NUCLEOTIDE SEQUENCE [LARGE SCALE GENOMIC DNA]</scope>
    <source>
        <strain evidence="1 2">1860</strain>
    </source>
</reference>
<name>G7VFU9_9CREN</name>
<evidence type="ECO:0000313" key="2">
    <source>
        <dbReference type="Proteomes" id="UP000005867"/>
    </source>
</evidence>
<dbReference type="KEGG" id="pyr:P186_0298"/>
<protein>
    <submittedName>
        <fullName evidence="1">Uncharacterized protein</fullName>
    </submittedName>
</protein>
<dbReference type="BioCyc" id="PSP1104324:GJSN-289-MONOMER"/>
<dbReference type="EMBL" id="CP003098">
    <property type="protein sequence ID" value="AET31756.1"/>
    <property type="molecule type" value="Genomic_DNA"/>
</dbReference>
<dbReference type="RefSeq" id="WP_014287584.1">
    <property type="nucleotide sequence ID" value="NC_016645.1"/>
</dbReference>
<evidence type="ECO:0000313" key="1">
    <source>
        <dbReference type="EMBL" id="AET31756.1"/>
    </source>
</evidence>
<dbReference type="HOGENOM" id="CLU_3039206_0_0_2"/>
<sequence>MARGILRIGDASQKLREFGVGSPMASVEVERLEHLEELIDLRASTVDSFQEREL</sequence>
<dbReference type="AlphaFoldDB" id="G7VFU9"/>
<accession>G7VFU9</accession>
<proteinExistence type="predicted"/>
<dbReference type="GeneID" id="43500871"/>
<organism evidence="1 2">
    <name type="scientific">Pyrobaculum ferrireducens</name>
    <dbReference type="NCBI Taxonomy" id="1104324"/>
    <lineage>
        <taxon>Archaea</taxon>
        <taxon>Thermoproteota</taxon>
        <taxon>Thermoprotei</taxon>
        <taxon>Thermoproteales</taxon>
        <taxon>Thermoproteaceae</taxon>
        <taxon>Pyrobaculum</taxon>
    </lineage>
</organism>
<dbReference type="Proteomes" id="UP000005867">
    <property type="component" value="Chromosome"/>
</dbReference>
<dbReference type="STRING" id="1104324.P186_0298"/>
<keyword evidence="2" id="KW-1185">Reference proteome</keyword>
<gene>
    <name evidence="1" type="ORF">P186_0298</name>
</gene>